<dbReference type="InterPro" id="IPR012454">
    <property type="entry name" value="DUF1659"/>
</dbReference>
<protein>
    <submittedName>
        <fullName evidence="2">DUF1659 domain-containing protein</fullName>
    </submittedName>
</protein>
<organism evidence="2 3">
    <name type="scientific">Lysinibacillus telephonicus</name>
    <dbReference type="NCBI Taxonomy" id="1714840"/>
    <lineage>
        <taxon>Bacteria</taxon>
        <taxon>Bacillati</taxon>
        <taxon>Bacillota</taxon>
        <taxon>Bacilli</taxon>
        <taxon>Bacillales</taxon>
        <taxon>Bacillaceae</taxon>
        <taxon>Lysinibacillus</taxon>
    </lineage>
</organism>
<comment type="caution">
    <text evidence="2">The sequence shown here is derived from an EMBL/GenBank/DDBJ whole genome shotgun (WGS) entry which is preliminary data.</text>
</comment>
<keyword evidence="3" id="KW-1185">Reference proteome</keyword>
<feature type="domain" description="DUF1659" evidence="1">
    <location>
        <begin position="5"/>
        <end position="70"/>
    </location>
</feature>
<evidence type="ECO:0000313" key="3">
    <source>
        <dbReference type="Proteomes" id="UP000276349"/>
    </source>
</evidence>
<evidence type="ECO:0000313" key="2">
    <source>
        <dbReference type="EMBL" id="RTQ96039.1"/>
    </source>
</evidence>
<dbReference type="AlphaFoldDB" id="A0A3S0J5S5"/>
<reference evidence="2 3" key="1">
    <citation type="submission" date="2018-12" db="EMBL/GenBank/DDBJ databases">
        <authorList>
            <person name="Yu L."/>
        </authorList>
    </citation>
    <scope>NUCLEOTIDE SEQUENCE [LARGE SCALE GENOMIC DNA]</scope>
    <source>
        <strain evidence="2 3">S5H2222</strain>
    </source>
</reference>
<accession>A0A3S0J5S5</accession>
<evidence type="ECO:0000259" key="1">
    <source>
        <dbReference type="Pfam" id="PF07872"/>
    </source>
</evidence>
<dbReference type="RefSeq" id="WP_126292513.1">
    <property type="nucleotide sequence ID" value="NZ_CP155468.1"/>
</dbReference>
<dbReference type="OrthoDB" id="48766at2"/>
<dbReference type="EMBL" id="RXNR01000003">
    <property type="protein sequence ID" value="RTQ96039.1"/>
    <property type="molecule type" value="Genomic_DNA"/>
</dbReference>
<name>A0A3S0J5S5_9BACI</name>
<sequence>MAALNFESATLKLSYETGVDKLGKTVLTSKTYRNVRPDLDASQLASVVQAISGLSSYPLHEAQQNQTQSIEM</sequence>
<gene>
    <name evidence="2" type="ORF">EKG35_01340</name>
</gene>
<dbReference type="Proteomes" id="UP000276349">
    <property type="component" value="Unassembled WGS sequence"/>
</dbReference>
<dbReference type="Pfam" id="PF07872">
    <property type="entry name" value="DUF1659"/>
    <property type="match status" value="1"/>
</dbReference>
<proteinExistence type="predicted"/>